<gene>
    <name evidence="2" type="ORF">SAMN05421835_12022</name>
</gene>
<dbReference type="AlphaFoldDB" id="A0A1I3Z6T8"/>
<dbReference type="InterPro" id="IPR035461">
    <property type="entry name" value="GmhA/DiaA"/>
</dbReference>
<dbReference type="InterPro" id="IPR046348">
    <property type="entry name" value="SIS_dom_sf"/>
</dbReference>
<accession>A0A1I3Z6T8</accession>
<dbReference type="Pfam" id="PF13580">
    <property type="entry name" value="SIS_2"/>
    <property type="match status" value="1"/>
</dbReference>
<reference evidence="2 3" key="1">
    <citation type="submission" date="2016-10" db="EMBL/GenBank/DDBJ databases">
        <authorList>
            <person name="de Groot N.N."/>
        </authorList>
    </citation>
    <scope>NUCLEOTIDE SEQUENCE [LARGE SCALE GENOMIC DNA]</scope>
    <source>
        <strain evidence="2 3">DSM 44468</strain>
    </source>
</reference>
<dbReference type="InterPro" id="IPR050099">
    <property type="entry name" value="SIS_GmhA/DiaA_subfam"/>
</dbReference>
<dbReference type="STRING" id="115433.SAMN05421835_12022"/>
<dbReference type="PANTHER" id="PTHR30390">
    <property type="entry name" value="SEDOHEPTULOSE 7-PHOSPHATE ISOMERASE / DNAA INITIATOR-ASSOCIATING FACTOR FOR REPLICATION INITIATION"/>
    <property type="match status" value="1"/>
</dbReference>
<evidence type="ECO:0000259" key="1">
    <source>
        <dbReference type="PROSITE" id="PS51464"/>
    </source>
</evidence>
<keyword evidence="2" id="KW-0413">Isomerase</keyword>
<name>A0A1I3Z6T8_9PSEU</name>
<dbReference type="InterPro" id="IPR001347">
    <property type="entry name" value="SIS_dom"/>
</dbReference>
<dbReference type="PROSITE" id="PS51464">
    <property type="entry name" value="SIS"/>
    <property type="match status" value="1"/>
</dbReference>
<dbReference type="GO" id="GO:0016853">
    <property type="term" value="F:isomerase activity"/>
    <property type="evidence" value="ECO:0007669"/>
    <property type="project" value="UniProtKB-KW"/>
</dbReference>
<dbReference type="Proteomes" id="UP000199025">
    <property type="component" value="Unassembled WGS sequence"/>
</dbReference>
<sequence length="187" mass="19608">MIEERFGALSDAMLRLSADAPRIEAWGRHLADVFARGGRLLACGNGGSAAEAQHLTGELVGRFVNDRQPLSAIALHGDTSATTAIVNDYGEHEVFARQVRAHGRPRDVLVALSTSGRSQNVILAVKAAHEIGMTTWALTGPAPNDLASLCDDAITIDAERTGTVQEAHLAVVHGLCAALDDALGVPS</sequence>
<dbReference type="RefSeq" id="WP_177228885.1">
    <property type="nucleotide sequence ID" value="NZ_CBDQZW010000018.1"/>
</dbReference>
<organism evidence="2 3">
    <name type="scientific">Amycolatopsis sacchari</name>
    <dbReference type="NCBI Taxonomy" id="115433"/>
    <lineage>
        <taxon>Bacteria</taxon>
        <taxon>Bacillati</taxon>
        <taxon>Actinomycetota</taxon>
        <taxon>Actinomycetes</taxon>
        <taxon>Pseudonocardiales</taxon>
        <taxon>Pseudonocardiaceae</taxon>
        <taxon>Amycolatopsis</taxon>
    </lineage>
</organism>
<dbReference type="CDD" id="cd05006">
    <property type="entry name" value="SIS_GmhA"/>
    <property type="match status" value="1"/>
</dbReference>
<dbReference type="Gene3D" id="3.40.50.10490">
    <property type="entry name" value="Glucose-6-phosphate isomerase like protein, domain 1"/>
    <property type="match status" value="1"/>
</dbReference>
<protein>
    <submittedName>
        <fullName evidence="2">D-sedoheptulose 7-phosphate isomerase</fullName>
    </submittedName>
</protein>
<dbReference type="SUPFAM" id="SSF53697">
    <property type="entry name" value="SIS domain"/>
    <property type="match status" value="1"/>
</dbReference>
<dbReference type="EMBL" id="FORP01000020">
    <property type="protein sequence ID" value="SFK39640.1"/>
    <property type="molecule type" value="Genomic_DNA"/>
</dbReference>
<dbReference type="GO" id="GO:1901135">
    <property type="term" value="P:carbohydrate derivative metabolic process"/>
    <property type="evidence" value="ECO:0007669"/>
    <property type="project" value="InterPro"/>
</dbReference>
<dbReference type="GO" id="GO:0097367">
    <property type="term" value="F:carbohydrate derivative binding"/>
    <property type="evidence" value="ECO:0007669"/>
    <property type="project" value="InterPro"/>
</dbReference>
<keyword evidence="3" id="KW-1185">Reference proteome</keyword>
<dbReference type="PANTHER" id="PTHR30390:SF6">
    <property type="entry name" value="DNAA INITIATOR-ASSOCIATING PROTEIN DIAA"/>
    <property type="match status" value="1"/>
</dbReference>
<feature type="domain" description="SIS" evidence="1">
    <location>
        <begin position="30"/>
        <end position="185"/>
    </location>
</feature>
<evidence type="ECO:0000313" key="2">
    <source>
        <dbReference type="EMBL" id="SFK39640.1"/>
    </source>
</evidence>
<proteinExistence type="predicted"/>
<evidence type="ECO:0000313" key="3">
    <source>
        <dbReference type="Proteomes" id="UP000199025"/>
    </source>
</evidence>